<dbReference type="InterPro" id="IPR002416">
    <property type="entry name" value="T2SS_protein-GspH"/>
</dbReference>
<protein>
    <submittedName>
        <fullName evidence="8">Tfp pilus assembly protein</fullName>
    </submittedName>
</protein>
<name>A0A2V0Q548_PSESF</name>
<evidence type="ECO:0000256" key="1">
    <source>
        <dbReference type="ARBA" id="ARBA00004167"/>
    </source>
</evidence>
<dbReference type="PANTHER" id="PTHR30093:SF34">
    <property type="entry name" value="PREPILIN PEPTIDASE-DEPENDENT PROTEIN D"/>
    <property type="match status" value="1"/>
</dbReference>
<organism evidence="8 9">
    <name type="scientific">Pseudomonas syringae pv. actinidiae</name>
    <dbReference type="NCBI Taxonomy" id="103796"/>
    <lineage>
        <taxon>Bacteria</taxon>
        <taxon>Pseudomonadati</taxon>
        <taxon>Pseudomonadota</taxon>
        <taxon>Gammaproteobacteria</taxon>
        <taxon>Pseudomonadales</taxon>
        <taxon>Pseudomonadaceae</taxon>
        <taxon>Pseudomonas</taxon>
        <taxon>Pseudomonas syringae</taxon>
    </lineage>
</organism>
<dbReference type="GO" id="GO:0015627">
    <property type="term" value="C:type II protein secretion system complex"/>
    <property type="evidence" value="ECO:0007669"/>
    <property type="project" value="InterPro"/>
</dbReference>
<keyword evidence="3" id="KW-0488">Methylation</keyword>
<feature type="transmembrane region" description="Helical" evidence="7">
    <location>
        <begin position="26"/>
        <end position="47"/>
    </location>
</feature>
<gene>
    <name evidence="8" type="ORF">KPSA1_01153</name>
</gene>
<sequence>MLLLSQGTTLLTPGEVRMQTQKGFTLIELMIVVAIIGILAAVAIPSYQNYTLRAQASAALATLDSAKLAVAENWSNGLTGAALCGTGDTAVTGCSGSGRLTAVKSGATVILDPTLPAVTGAGSVGASIAWKCTVSPANAAPSTCTGS</sequence>
<dbReference type="Gene3D" id="3.30.700.10">
    <property type="entry name" value="Glycoprotein, Type 4 Pilin"/>
    <property type="match status" value="1"/>
</dbReference>
<comment type="similarity">
    <text evidence="2">Belongs to the N-Me-Phe pilin family.</text>
</comment>
<dbReference type="GO" id="GO:0015628">
    <property type="term" value="P:protein secretion by the type II secretion system"/>
    <property type="evidence" value="ECO:0007669"/>
    <property type="project" value="InterPro"/>
</dbReference>
<dbReference type="Pfam" id="PF07963">
    <property type="entry name" value="N_methyl"/>
    <property type="match status" value="1"/>
</dbReference>
<reference evidence="8 9" key="1">
    <citation type="submission" date="2018-04" db="EMBL/GenBank/DDBJ databases">
        <title>Draft genome sequence of Pseudomonas syringae pv. actinidiae biovar 1 strains isolated from kiwifruit in Kagawa prefecture.</title>
        <authorList>
            <person name="Tabuchi M."/>
            <person name="Saito M."/>
            <person name="Fujiwara S."/>
            <person name="Sasa N."/>
            <person name="Akimitsu K."/>
            <person name="Gomi K."/>
            <person name="Konishi-Sugita S."/>
            <person name="Hamano K."/>
            <person name="Kataoka I."/>
        </authorList>
    </citation>
    <scope>NUCLEOTIDE SEQUENCE [LARGE SCALE GENOMIC DNA]</scope>
    <source>
        <strain evidence="8 9">MAFF212206</strain>
    </source>
</reference>
<dbReference type="PANTHER" id="PTHR30093">
    <property type="entry name" value="GENERAL SECRETION PATHWAY PROTEIN G"/>
    <property type="match status" value="1"/>
</dbReference>
<keyword evidence="6 7" id="KW-0472">Membrane</keyword>
<dbReference type="PROSITE" id="PS00409">
    <property type="entry name" value="PROKAR_NTER_METHYL"/>
    <property type="match status" value="1"/>
</dbReference>
<evidence type="ECO:0000256" key="6">
    <source>
        <dbReference type="ARBA" id="ARBA00023136"/>
    </source>
</evidence>
<dbReference type="EMBL" id="BGJZ01000057">
    <property type="protein sequence ID" value="GBH07793.1"/>
    <property type="molecule type" value="Genomic_DNA"/>
</dbReference>
<proteinExistence type="inferred from homology"/>
<evidence type="ECO:0000256" key="2">
    <source>
        <dbReference type="ARBA" id="ARBA00005233"/>
    </source>
</evidence>
<evidence type="ECO:0000313" key="9">
    <source>
        <dbReference type="Proteomes" id="UP000247480"/>
    </source>
</evidence>
<evidence type="ECO:0000256" key="5">
    <source>
        <dbReference type="ARBA" id="ARBA00022989"/>
    </source>
</evidence>
<dbReference type="GO" id="GO:0016020">
    <property type="term" value="C:membrane"/>
    <property type="evidence" value="ECO:0007669"/>
    <property type="project" value="UniProtKB-SubCell"/>
</dbReference>
<dbReference type="Proteomes" id="UP000247480">
    <property type="component" value="Unassembled WGS sequence"/>
</dbReference>
<dbReference type="NCBIfam" id="TIGR02532">
    <property type="entry name" value="IV_pilin_GFxxxE"/>
    <property type="match status" value="1"/>
</dbReference>
<comment type="subcellular location">
    <subcellularLocation>
        <location evidence="1">Membrane</location>
        <topology evidence="1">Single-pass membrane protein</topology>
    </subcellularLocation>
</comment>
<dbReference type="AlphaFoldDB" id="A0A2V0Q548"/>
<keyword evidence="5 7" id="KW-1133">Transmembrane helix</keyword>
<dbReference type="PRINTS" id="PR00885">
    <property type="entry name" value="BCTERIALGSPH"/>
</dbReference>
<accession>A0A2V0Q548</accession>
<dbReference type="SUPFAM" id="SSF54523">
    <property type="entry name" value="Pili subunits"/>
    <property type="match status" value="1"/>
</dbReference>
<evidence type="ECO:0000256" key="4">
    <source>
        <dbReference type="ARBA" id="ARBA00022692"/>
    </source>
</evidence>
<evidence type="ECO:0000256" key="7">
    <source>
        <dbReference type="SAM" id="Phobius"/>
    </source>
</evidence>
<comment type="caution">
    <text evidence="8">The sequence shown here is derived from an EMBL/GenBank/DDBJ whole genome shotgun (WGS) entry which is preliminary data.</text>
</comment>
<dbReference type="InterPro" id="IPR012902">
    <property type="entry name" value="N_methyl_site"/>
</dbReference>
<evidence type="ECO:0000313" key="8">
    <source>
        <dbReference type="EMBL" id="GBH07793.1"/>
    </source>
</evidence>
<keyword evidence="4 7" id="KW-0812">Transmembrane</keyword>
<dbReference type="InterPro" id="IPR045584">
    <property type="entry name" value="Pilin-like"/>
</dbReference>
<evidence type="ECO:0000256" key="3">
    <source>
        <dbReference type="ARBA" id="ARBA00022481"/>
    </source>
</evidence>